<keyword evidence="3 8" id="KW-0349">Heme</keyword>
<sequence length="403" mass="44374">MRAVVDPNDFFGTAIQDPYPLYEAMRSRGGVNRIGDSVFYAVCGWDALVEAVERVEDFSSNLTATMVYHDDGTVTPFEMGQLGGPMQVLATADDPLHAQHRKLLLPHLSAKRVRVIEEFAEATAKRLWAEASGDGRIEWMSAMANRLPMMVVARLLGLPDDDVDELIRLGYATTTLLDGIVSEDQLSAAGVAAMELSAYVLEHFEKATENPQPGLIGDLAARTKSGELEQLPALAVMITLFSAAGESTASLLGSAAWILAERPAVQEQLRAHPELLGAFIEETLRFESPFRGHYRHVVKDTTLAGVELPADSRLLLVWGAANRDPEHFDTPEEFRLDRSALKGHVAFGKGAHFCVGTPLARLEARVVLQTLLEQTTWIEAAEVGRWLPSILVRRLERLELDLR</sequence>
<dbReference type="RefSeq" id="WP_064920122.1">
    <property type="nucleotide sequence ID" value="NZ_LZJK01000020.1"/>
</dbReference>
<dbReference type="PRINTS" id="PR00359">
    <property type="entry name" value="BP450"/>
</dbReference>
<dbReference type="PANTHER" id="PTHR46696:SF4">
    <property type="entry name" value="BIOTIN BIOSYNTHESIS CYTOCHROME P450"/>
    <property type="match status" value="1"/>
</dbReference>
<keyword evidence="4 8" id="KW-0479">Metal-binding</keyword>
<evidence type="ECO:0000256" key="3">
    <source>
        <dbReference type="ARBA" id="ARBA00022617"/>
    </source>
</evidence>
<comment type="caution">
    <text evidence="9">The sequence shown here is derived from an EMBL/GenBank/DDBJ whole genome shotgun (WGS) entry which is preliminary data.</text>
</comment>
<dbReference type="Gene3D" id="1.10.630.10">
    <property type="entry name" value="Cytochrome P450"/>
    <property type="match status" value="1"/>
</dbReference>
<evidence type="ECO:0000256" key="5">
    <source>
        <dbReference type="ARBA" id="ARBA00023002"/>
    </source>
</evidence>
<dbReference type="AlphaFoldDB" id="A0A1A2XS27"/>
<dbReference type="PANTHER" id="PTHR46696">
    <property type="entry name" value="P450, PUTATIVE (EUROFUNG)-RELATED"/>
    <property type="match status" value="1"/>
</dbReference>
<evidence type="ECO:0000256" key="6">
    <source>
        <dbReference type="ARBA" id="ARBA00023004"/>
    </source>
</evidence>
<dbReference type="OrthoDB" id="502624at2"/>
<dbReference type="GO" id="GO:0036199">
    <property type="term" value="F:cholest-4-en-3-one 26-monooxygenase activity"/>
    <property type="evidence" value="ECO:0007669"/>
    <property type="project" value="TreeGrafter"/>
</dbReference>
<evidence type="ECO:0000256" key="1">
    <source>
        <dbReference type="ARBA" id="ARBA00001971"/>
    </source>
</evidence>
<evidence type="ECO:0000256" key="4">
    <source>
        <dbReference type="ARBA" id="ARBA00022723"/>
    </source>
</evidence>
<keyword evidence="5 8" id="KW-0560">Oxidoreductase</keyword>
<reference evidence="10" key="1">
    <citation type="submission" date="2016-06" db="EMBL/GenBank/DDBJ databases">
        <authorList>
            <person name="Sutton G."/>
            <person name="Brinkac L."/>
            <person name="Sanka R."/>
            <person name="Adams M."/>
            <person name="Lau E."/>
            <person name="Sam S."/>
            <person name="Sreng N."/>
            <person name="Him V."/>
            <person name="Kerleguer A."/>
            <person name="Cheng S."/>
        </authorList>
    </citation>
    <scope>NUCLEOTIDE SEQUENCE [LARGE SCALE GENOMIC DNA]</scope>
    <source>
        <strain evidence="10">E1876</strain>
    </source>
</reference>
<evidence type="ECO:0000313" key="10">
    <source>
        <dbReference type="Proteomes" id="UP000093943"/>
    </source>
</evidence>
<dbReference type="GO" id="GO:0008395">
    <property type="term" value="F:steroid hydroxylase activity"/>
    <property type="evidence" value="ECO:0007669"/>
    <property type="project" value="TreeGrafter"/>
</dbReference>
<evidence type="ECO:0000256" key="2">
    <source>
        <dbReference type="ARBA" id="ARBA00010617"/>
    </source>
</evidence>
<dbReference type="SUPFAM" id="SSF48264">
    <property type="entry name" value="Cytochrome P450"/>
    <property type="match status" value="1"/>
</dbReference>
<dbReference type="InterPro" id="IPR017972">
    <property type="entry name" value="Cyt_P450_CS"/>
</dbReference>
<keyword evidence="7 8" id="KW-0503">Monooxygenase</keyword>
<dbReference type="PROSITE" id="PS00086">
    <property type="entry name" value="CYTOCHROME_P450"/>
    <property type="match status" value="1"/>
</dbReference>
<dbReference type="InterPro" id="IPR036396">
    <property type="entry name" value="Cyt_P450_sf"/>
</dbReference>
<dbReference type="InterPro" id="IPR002397">
    <property type="entry name" value="Cyt_P450_B"/>
</dbReference>
<evidence type="ECO:0000313" key="9">
    <source>
        <dbReference type="EMBL" id="OBI28539.1"/>
    </source>
</evidence>
<dbReference type="Proteomes" id="UP000093943">
    <property type="component" value="Unassembled WGS sequence"/>
</dbReference>
<organism evidence="9 10">
    <name type="scientific">Mycolicibacter sinensis (strain JDM601)</name>
    <name type="common">Mycobacterium sinense</name>
    <dbReference type="NCBI Taxonomy" id="875328"/>
    <lineage>
        <taxon>Bacteria</taxon>
        <taxon>Bacillati</taxon>
        <taxon>Actinomycetota</taxon>
        <taxon>Actinomycetes</taxon>
        <taxon>Mycobacteriales</taxon>
        <taxon>Mycobacteriaceae</taxon>
        <taxon>Mycolicibacter</taxon>
    </lineage>
</organism>
<gene>
    <name evidence="9" type="ORF">A5710_03205</name>
</gene>
<protein>
    <submittedName>
        <fullName evidence="9">Cytochrome</fullName>
    </submittedName>
</protein>
<dbReference type="GO" id="GO:0005506">
    <property type="term" value="F:iron ion binding"/>
    <property type="evidence" value="ECO:0007669"/>
    <property type="project" value="InterPro"/>
</dbReference>
<dbReference type="Pfam" id="PF00067">
    <property type="entry name" value="p450"/>
    <property type="match status" value="1"/>
</dbReference>
<proteinExistence type="inferred from homology"/>
<dbReference type="InterPro" id="IPR001128">
    <property type="entry name" value="Cyt_P450"/>
</dbReference>
<accession>A0A1A2XS27</accession>
<dbReference type="EMBL" id="LZKG01000102">
    <property type="protein sequence ID" value="OBI28539.1"/>
    <property type="molecule type" value="Genomic_DNA"/>
</dbReference>
<keyword evidence="6 8" id="KW-0408">Iron</keyword>
<dbReference type="GO" id="GO:0006707">
    <property type="term" value="P:cholesterol catabolic process"/>
    <property type="evidence" value="ECO:0007669"/>
    <property type="project" value="TreeGrafter"/>
</dbReference>
<evidence type="ECO:0000256" key="7">
    <source>
        <dbReference type="ARBA" id="ARBA00023033"/>
    </source>
</evidence>
<evidence type="ECO:0000256" key="8">
    <source>
        <dbReference type="RuleBase" id="RU000461"/>
    </source>
</evidence>
<dbReference type="GO" id="GO:0020037">
    <property type="term" value="F:heme binding"/>
    <property type="evidence" value="ECO:0007669"/>
    <property type="project" value="InterPro"/>
</dbReference>
<comment type="cofactor">
    <cofactor evidence="1">
        <name>heme</name>
        <dbReference type="ChEBI" id="CHEBI:30413"/>
    </cofactor>
</comment>
<comment type="similarity">
    <text evidence="2 8">Belongs to the cytochrome P450 family.</text>
</comment>
<name>A0A1A2XS27_MYCSD</name>